<name>A0A6D2IMF1_9BRAS</name>
<evidence type="ECO:0000313" key="3">
    <source>
        <dbReference type="Proteomes" id="UP000467841"/>
    </source>
</evidence>
<feature type="compositionally biased region" description="Basic and acidic residues" evidence="1">
    <location>
        <begin position="1"/>
        <end position="10"/>
    </location>
</feature>
<dbReference type="OrthoDB" id="1113859at2759"/>
<comment type="caution">
    <text evidence="2">The sequence shown here is derived from an EMBL/GenBank/DDBJ whole genome shotgun (WGS) entry which is preliminary data.</text>
</comment>
<keyword evidence="3" id="KW-1185">Reference proteome</keyword>
<dbReference type="Proteomes" id="UP000467841">
    <property type="component" value="Unassembled WGS sequence"/>
</dbReference>
<protein>
    <submittedName>
        <fullName evidence="2">Uncharacterized protein</fullName>
    </submittedName>
</protein>
<evidence type="ECO:0000313" key="2">
    <source>
        <dbReference type="EMBL" id="CAA7027784.1"/>
    </source>
</evidence>
<accession>A0A6D2IMF1</accession>
<reference evidence="2" key="1">
    <citation type="submission" date="2020-01" db="EMBL/GenBank/DDBJ databases">
        <authorList>
            <person name="Mishra B."/>
        </authorList>
    </citation>
    <scope>NUCLEOTIDE SEQUENCE [LARGE SCALE GENOMIC DNA]</scope>
</reference>
<gene>
    <name evidence="2" type="ORF">MERR_LOCUS15019</name>
</gene>
<sequence length="112" mass="12700">MQLESGREQNGEENGSIHKKQKVEEKYVKDERLEKKDEGNGSGLVKSWVERKEEEVSSDSDIATESMDLMTPFGKRILRERPVKPTTKAKEMHWQLTARGRGNRGRGRGGSG</sequence>
<dbReference type="EMBL" id="CACVBM020001061">
    <property type="protein sequence ID" value="CAA7027784.1"/>
    <property type="molecule type" value="Genomic_DNA"/>
</dbReference>
<feature type="compositionally biased region" description="Basic and acidic residues" evidence="1">
    <location>
        <begin position="77"/>
        <end position="93"/>
    </location>
</feature>
<proteinExistence type="predicted"/>
<feature type="compositionally biased region" description="Basic and acidic residues" evidence="1">
    <location>
        <begin position="22"/>
        <end position="39"/>
    </location>
</feature>
<feature type="region of interest" description="Disordered" evidence="1">
    <location>
        <begin position="1"/>
        <end position="112"/>
    </location>
</feature>
<dbReference type="AlphaFoldDB" id="A0A6D2IMF1"/>
<evidence type="ECO:0000256" key="1">
    <source>
        <dbReference type="SAM" id="MobiDB-lite"/>
    </source>
</evidence>
<feature type="compositionally biased region" description="Basic residues" evidence="1">
    <location>
        <begin position="101"/>
        <end position="112"/>
    </location>
</feature>
<organism evidence="2 3">
    <name type="scientific">Microthlaspi erraticum</name>
    <dbReference type="NCBI Taxonomy" id="1685480"/>
    <lineage>
        <taxon>Eukaryota</taxon>
        <taxon>Viridiplantae</taxon>
        <taxon>Streptophyta</taxon>
        <taxon>Embryophyta</taxon>
        <taxon>Tracheophyta</taxon>
        <taxon>Spermatophyta</taxon>
        <taxon>Magnoliopsida</taxon>
        <taxon>eudicotyledons</taxon>
        <taxon>Gunneridae</taxon>
        <taxon>Pentapetalae</taxon>
        <taxon>rosids</taxon>
        <taxon>malvids</taxon>
        <taxon>Brassicales</taxon>
        <taxon>Brassicaceae</taxon>
        <taxon>Coluteocarpeae</taxon>
        <taxon>Microthlaspi</taxon>
    </lineage>
</organism>